<keyword evidence="2" id="KW-0732">Signal</keyword>
<name>A0AAU2JIE3_9ACTN</name>
<reference evidence="3" key="1">
    <citation type="submission" date="2022-10" db="EMBL/GenBank/DDBJ databases">
        <title>The complete genomes of actinobacterial strains from the NBC collection.</title>
        <authorList>
            <person name="Joergensen T.S."/>
            <person name="Alvarez Arevalo M."/>
            <person name="Sterndorff E.B."/>
            <person name="Faurdal D."/>
            <person name="Vuksanovic O."/>
            <person name="Mourched A.-S."/>
            <person name="Charusanti P."/>
            <person name="Shaw S."/>
            <person name="Blin K."/>
            <person name="Weber T."/>
        </authorList>
    </citation>
    <scope>NUCLEOTIDE SEQUENCE</scope>
    <source>
        <strain evidence="3">NBC_00049</strain>
    </source>
</reference>
<dbReference type="AlphaFoldDB" id="A0AAU2JIE3"/>
<proteinExistence type="predicted"/>
<protein>
    <recommendedName>
        <fullName evidence="4">Lipoprotein</fullName>
    </recommendedName>
</protein>
<evidence type="ECO:0008006" key="4">
    <source>
        <dbReference type="Google" id="ProtNLM"/>
    </source>
</evidence>
<feature type="chain" id="PRO_5043950949" description="Lipoprotein" evidence="2">
    <location>
        <begin position="27"/>
        <end position="152"/>
    </location>
</feature>
<organism evidence="3">
    <name type="scientific">Streptomyces sp. NBC_00049</name>
    <dbReference type="NCBI Taxonomy" id="2903617"/>
    <lineage>
        <taxon>Bacteria</taxon>
        <taxon>Bacillati</taxon>
        <taxon>Actinomycetota</taxon>
        <taxon>Actinomycetes</taxon>
        <taxon>Kitasatosporales</taxon>
        <taxon>Streptomycetaceae</taxon>
        <taxon>Streptomyces</taxon>
    </lineage>
</organism>
<gene>
    <name evidence="3" type="ORF">OG327_01060</name>
</gene>
<feature type="compositionally biased region" description="Basic residues" evidence="1">
    <location>
        <begin position="86"/>
        <end position="98"/>
    </location>
</feature>
<evidence type="ECO:0000256" key="1">
    <source>
        <dbReference type="SAM" id="MobiDB-lite"/>
    </source>
</evidence>
<feature type="compositionally biased region" description="Pro residues" evidence="1">
    <location>
        <begin position="62"/>
        <end position="71"/>
    </location>
</feature>
<dbReference type="PROSITE" id="PS51257">
    <property type="entry name" value="PROKAR_LIPOPROTEIN"/>
    <property type="match status" value="1"/>
</dbReference>
<accession>A0AAU2JIE3</accession>
<feature type="region of interest" description="Disordered" evidence="1">
    <location>
        <begin position="29"/>
        <end position="130"/>
    </location>
</feature>
<feature type="signal peptide" evidence="2">
    <location>
        <begin position="1"/>
        <end position="26"/>
    </location>
</feature>
<sequence length="152" mass="15796">MQLRRALPLTLAALALATGCVTVQPAARPDVHVPRPESPQPTTVALPLGSLPGAAEPMAVPSAPPVPPVEAPAPAVAPAGPPAPPRPRRPYRPHRVKPAKPAARPAAPAKPRKHREPAPAKPRPAPRHPYDMAQLCEAARGTVSPSIVALCR</sequence>
<dbReference type="EMBL" id="CP108264">
    <property type="protein sequence ID" value="WTU72033.1"/>
    <property type="molecule type" value="Genomic_DNA"/>
</dbReference>
<feature type="compositionally biased region" description="Low complexity" evidence="1">
    <location>
        <begin position="99"/>
        <end position="109"/>
    </location>
</feature>
<evidence type="ECO:0000313" key="3">
    <source>
        <dbReference type="EMBL" id="WTU72033.1"/>
    </source>
</evidence>
<evidence type="ECO:0000256" key="2">
    <source>
        <dbReference type="SAM" id="SignalP"/>
    </source>
</evidence>